<evidence type="ECO:0000313" key="5">
    <source>
        <dbReference type="EMBL" id="MDO7874517.1"/>
    </source>
</evidence>
<dbReference type="Gene3D" id="3.40.50.2300">
    <property type="match status" value="2"/>
</dbReference>
<gene>
    <name evidence="5" type="ORF">Q5H93_07225</name>
</gene>
<dbReference type="PROSITE" id="PS50932">
    <property type="entry name" value="HTH_LACI_2"/>
    <property type="match status" value="1"/>
</dbReference>
<proteinExistence type="predicted"/>
<dbReference type="CDD" id="cd01392">
    <property type="entry name" value="HTH_LacI"/>
    <property type="match status" value="1"/>
</dbReference>
<reference evidence="5" key="1">
    <citation type="submission" date="2023-07" db="EMBL/GenBank/DDBJ databases">
        <authorList>
            <person name="Kim M.K."/>
        </authorList>
    </citation>
    <scope>NUCLEOTIDE SEQUENCE</scope>
    <source>
        <strain evidence="5">ASUV-10-1</strain>
    </source>
</reference>
<dbReference type="EMBL" id="JAUQSY010000004">
    <property type="protein sequence ID" value="MDO7874517.1"/>
    <property type="molecule type" value="Genomic_DNA"/>
</dbReference>
<evidence type="ECO:0000256" key="1">
    <source>
        <dbReference type="ARBA" id="ARBA00023015"/>
    </source>
</evidence>
<keyword evidence="6" id="KW-1185">Reference proteome</keyword>
<organism evidence="5 6">
    <name type="scientific">Hymenobacter aranciens</name>
    <dbReference type="NCBI Taxonomy" id="3063996"/>
    <lineage>
        <taxon>Bacteria</taxon>
        <taxon>Pseudomonadati</taxon>
        <taxon>Bacteroidota</taxon>
        <taxon>Cytophagia</taxon>
        <taxon>Cytophagales</taxon>
        <taxon>Hymenobacteraceae</taxon>
        <taxon>Hymenobacter</taxon>
    </lineage>
</organism>
<dbReference type="PANTHER" id="PTHR30146">
    <property type="entry name" value="LACI-RELATED TRANSCRIPTIONAL REPRESSOR"/>
    <property type="match status" value="1"/>
</dbReference>
<dbReference type="InterPro" id="IPR010982">
    <property type="entry name" value="Lambda_DNA-bd_dom_sf"/>
</dbReference>
<evidence type="ECO:0000259" key="4">
    <source>
        <dbReference type="PROSITE" id="PS50932"/>
    </source>
</evidence>
<evidence type="ECO:0000313" key="6">
    <source>
        <dbReference type="Proteomes" id="UP001176429"/>
    </source>
</evidence>
<dbReference type="Pfam" id="PF13377">
    <property type="entry name" value="Peripla_BP_3"/>
    <property type="match status" value="1"/>
</dbReference>
<keyword evidence="1" id="KW-0805">Transcription regulation</keyword>
<protein>
    <submittedName>
        <fullName evidence="5">LacI family DNA-binding transcriptional regulator</fullName>
    </submittedName>
</protein>
<dbReference type="CDD" id="cd06267">
    <property type="entry name" value="PBP1_LacI_sugar_binding-like"/>
    <property type="match status" value="1"/>
</dbReference>
<dbReference type="RefSeq" id="WP_305005833.1">
    <property type="nucleotide sequence ID" value="NZ_JAUQSY010000004.1"/>
</dbReference>
<dbReference type="InterPro" id="IPR028082">
    <property type="entry name" value="Peripla_BP_I"/>
</dbReference>
<dbReference type="PANTHER" id="PTHR30146:SF109">
    <property type="entry name" value="HTH-TYPE TRANSCRIPTIONAL REGULATOR GALS"/>
    <property type="match status" value="1"/>
</dbReference>
<dbReference type="InterPro" id="IPR000843">
    <property type="entry name" value="HTH_LacI"/>
</dbReference>
<name>A0ABT9B8L4_9BACT</name>
<dbReference type="SMART" id="SM00354">
    <property type="entry name" value="HTH_LACI"/>
    <property type="match status" value="1"/>
</dbReference>
<dbReference type="Gene3D" id="1.10.260.40">
    <property type="entry name" value="lambda repressor-like DNA-binding domains"/>
    <property type="match status" value="1"/>
</dbReference>
<dbReference type="InterPro" id="IPR046335">
    <property type="entry name" value="LacI/GalR-like_sensor"/>
</dbReference>
<evidence type="ECO:0000256" key="2">
    <source>
        <dbReference type="ARBA" id="ARBA00023125"/>
    </source>
</evidence>
<feature type="domain" description="HTH lacI-type" evidence="4">
    <location>
        <begin position="13"/>
        <end position="67"/>
    </location>
</feature>
<dbReference type="GO" id="GO:0003677">
    <property type="term" value="F:DNA binding"/>
    <property type="evidence" value="ECO:0007669"/>
    <property type="project" value="UniProtKB-KW"/>
</dbReference>
<dbReference type="Pfam" id="PF00356">
    <property type="entry name" value="LacI"/>
    <property type="match status" value="1"/>
</dbReference>
<keyword evidence="2 5" id="KW-0238">DNA-binding</keyword>
<comment type="caution">
    <text evidence="5">The sequence shown here is derived from an EMBL/GenBank/DDBJ whole genome shotgun (WGS) entry which is preliminary data.</text>
</comment>
<keyword evidence="3" id="KW-0804">Transcription</keyword>
<dbReference type="SUPFAM" id="SSF47413">
    <property type="entry name" value="lambda repressor-like DNA-binding domains"/>
    <property type="match status" value="1"/>
</dbReference>
<sequence length="347" mass="38055">MPPHSRSHSARPATIKDVARELGISISTVSRAMRDFPDVNPATRQAVLQMAEQLDYQPNQVALSLVTKHAHSIGVIVPNLDYFFATAVRGIDEMALEAGYTVLTCQSNESYGREITNTQRLVNTRVDGLIVSLSSATSNVDHFRRLLLRGLPMVFFDRVGTDLEASKVVLDNKDGAVQAVGHLIEQGCRRIAFLGGPASLFISNQRQEGYLATLRAHGLPIIEELITHGEFDREHAYRATLQLLDLQPRPDAIFAMSDRLAVGALLALRERGVRVPEEVALVGFNDEPVMSLLTPSVSSVAQPAFDMGKVAAQLFIEMLNSDQSLPPQTVVLKPTLVVRESSLLRRG</sequence>
<dbReference type="Proteomes" id="UP001176429">
    <property type="component" value="Unassembled WGS sequence"/>
</dbReference>
<evidence type="ECO:0000256" key="3">
    <source>
        <dbReference type="ARBA" id="ARBA00023163"/>
    </source>
</evidence>
<accession>A0ABT9B8L4</accession>
<dbReference type="SUPFAM" id="SSF53822">
    <property type="entry name" value="Periplasmic binding protein-like I"/>
    <property type="match status" value="1"/>
</dbReference>